<dbReference type="Pfam" id="PF07372">
    <property type="entry name" value="DUF1491"/>
    <property type="match status" value="1"/>
</dbReference>
<dbReference type="Gene3D" id="3.40.1530.20">
    <property type="entry name" value="Protein of unknown function (DUF1491)"/>
    <property type="match status" value="1"/>
</dbReference>
<gene>
    <name evidence="1" type="ORF">H8M03_08695</name>
</gene>
<organism evidence="1 2">
    <name type="scientific">Sphingomonas sabuli</name>
    <dbReference type="NCBI Taxonomy" id="2764186"/>
    <lineage>
        <taxon>Bacteria</taxon>
        <taxon>Pseudomonadati</taxon>
        <taxon>Pseudomonadota</taxon>
        <taxon>Alphaproteobacteria</taxon>
        <taxon>Sphingomonadales</taxon>
        <taxon>Sphingomonadaceae</taxon>
        <taxon>Sphingomonas</taxon>
    </lineage>
</organism>
<accession>A0A7G9L0F7</accession>
<dbReference type="AlphaFoldDB" id="A0A7G9L0F7"/>
<dbReference type="RefSeq" id="WP_187479061.1">
    <property type="nucleotide sequence ID" value="NZ_CP060697.1"/>
</dbReference>
<dbReference type="Proteomes" id="UP000515861">
    <property type="component" value="Chromosome"/>
</dbReference>
<sequence>MTEPRLTALVEASSLIRRASANGDFAAILRKGDPERGSLIIVVRSKGDYVAVLERALGVDGIYRWERTGPKESDSSQNLADFLNRRAGFDPDLWLIELDIAQAERFIAETTSSG</sequence>
<proteinExistence type="predicted"/>
<keyword evidence="2" id="KW-1185">Reference proteome</keyword>
<dbReference type="KEGG" id="ssau:H8M03_08695"/>
<dbReference type="InterPro" id="IPR009964">
    <property type="entry name" value="DUF1491"/>
</dbReference>
<dbReference type="EMBL" id="CP060697">
    <property type="protein sequence ID" value="QNM82106.1"/>
    <property type="molecule type" value="Genomic_DNA"/>
</dbReference>
<evidence type="ECO:0000313" key="1">
    <source>
        <dbReference type="EMBL" id="QNM82106.1"/>
    </source>
</evidence>
<protein>
    <submittedName>
        <fullName evidence="1">DUF1491 family protein</fullName>
    </submittedName>
</protein>
<evidence type="ECO:0000313" key="2">
    <source>
        <dbReference type="Proteomes" id="UP000515861"/>
    </source>
</evidence>
<reference evidence="1 2" key="1">
    <citation type="submission" date="2020-08" db="EMBL/GenBank/DDBJ databases">
        <title>Sphingomonas sp. sand1-3 16S ribosomal RNA gene Genome sequencing and assembly.</title>
        <authorList>
            <person name="Kang M."/>
        </authorList>
    </citation>
    <scope>NUCLEOTIDE SEQUENCE [LARGE SCALE GENOMIC DNA]</scope>
    <source>
        <strain evidence="2">sand1-3</strain>
    </source>
</reference>
<name>A0A7G9L0F7_9SPHN</name>